<evidence type="ECO:0000256" key="2">
    <source>
        <dbReference type="SAM" id="MobiDB-lite"/>
    </source>
</evidence>
<accession>A0A0K9PFJ5</accession>
<dbReference type="PROSITE" id="PS50076">
    <property type="entry name" value="DNAJ_2"/>
    <property type="match status" value="1"/>
</dbReference>
<dbReference type="InterPro" id="IPR001623">
    <property type="entry name" value="DnaJ_domain"/>
</dbReference>
<dbReference type="PANTHER" id="PTHR44137">
    <property type="entry name" value="BNAC03G44070D PROTEIN"/>
    <property type="match status" value="1"/>
</dbReference>
<feature type="region of interest" description="Disordered" evidence="2">
    <location>
        <begin position="231"/>
        <end position="252"/>
    </location>
</feature>
<sequence length="648" mass="73728">MECNRDDAQKAMEVAEKKFRSNDPVSAKKFALKAQSLFPDLENISHMIAILDIHLSAEEVVNGDKNWHGILCVEASADYETAKKSYKNLARILHPDRNKLFGAEAAFKLLSEAWSVLKRNINQESVSSNVWHHTSIPTANVSCQMNTADSVPPSVPPPVSSTFWTSCSHCKMQYEHLIVYLNQNLLCHTCKRPFLAVEIEYAFNVRFSYAKQRQQDPTDADIHDCTHKHNQSVDKSWGVGQENKKPKSQTDKSICEARMPWKQGSILKRDLLFIDIQNMLMQTGNFLVKNKINDLRSTIASKLAEKEEVEQKKKLIEDEIKIEKITSRGDAENVVDETPVRKSSSENSCVGSDSDKETMQPMSIDVPDSDGDAENLVDEIPVKAVRNLSSENLCVDSDSDKVIMQPMSIDVPDSDFHDFDMDRSENSFKPDQIWATYDDEDGMPRFYCLIQTVISSKPFKLCISFLNSETDKKLGLTKICGDFRVGRFEISEHINIFSHVVRWVKGRCGVIKIFPRKGDVWALYKNWLPNWNDQTPKDMIYKYEMVEVVDDHNEQGLLVSPLLKVDGLKTVFHRHPYPKVIMKIIPRKEMSRFSHQVPSYLLTGMESENAPKGCHELDPAACPLEFNQVITESKKLELGKSSEKQLGS</sequence>
<evidence type="ECO:0000256" key="1">
    <source>
        <dbReference type="SAM" id="Coils"/>
    </source>
</evidence>
<evidence type="ECO:0000259" key="3">
    <source>
        <dbReference type="PROSITE" id="PS50076"/>
    </source>
</evidence>
<feature type="compositionally biased region" description="Basic and acidic residues" evidence="2">
    <location>
        <begin position="242"/>
        <end position="252"/>
    </location>
</feature>
<dbReference type="PANTHER" id="PTHR44137:SF32">
    <property type="entry name" value="DNAJ HEAT SHOCK AMINO-TERMINAL DOMAIN PROTEIN"/>
    <property type="match status" value="1"/>
</dbReference>
<evidence type="ECO:0000313" key="4">
    <source>
        <dbReference type="EMBL" id="KMZ67022.1"/>
    </source>
</evidence>
<keyword evidence="1" id="KW-0175">Coiled coil</keyword>
<name>A0A0K9PFJ5_ZOSMR</name>
<feature type="coiled-coil region" evidence="1">
    <location>
        <begin position="292"/>
        <end position="326"/>
    </location>
</feature>
<dbReference type="Pfam" id="PF11926">
    <property type="entry name" value="DUF3444"/>
    <property type="match status" value="1"/>
</dbReference>
<feature type="region of interest" description="Disordered" evidence="2">
    <location>
        <begin position="335"/>
        <end position="361"/>
    </location>
</feature>
<reference evidence="5" key="1">
    <citation type="journal article" date="2016" name="Nature">
        <title>The genome of the seagrass Zostera marina reveals angiosperm adaptation to the sea.</title>
        <authorList>
            <person name="Olsen J.L."/>
            <person name="Rouze P."/>
            <person name="Verhelst B."/>
            <person name="Lin Y.-C."/>
            <person name="Bayer T."/>
            <person name="Collen J."/>
            <person name="Dattolo E."/>
            <person name="De Paoli E."/>
            <person name="Dittami S."/>
            <person name="Maumus F."/>
            <person name="Michel G."/>
            <person name="Kersting A."/>
            <person name="Lauritano C."/>
            <person name="Lohaus R."/>
            <person name="Toepel M."/>
            <person name="Tonon T."/>
            <person name="Vanneste K."/>
            <person name="Amirebrahimi M."/>
            <person name="Brakel J."/>
            <person name="Bostroem C."/>
            <person name="Chovatia M."/>
            <person name="Grimwood J."/>
            <person name="Jenkins J.W."/>
            <person name="Jueterbock A."/>
            <person name="Mraz A."/>
            <person name="Stam W.T."/>
            <person name="Tice H."/>
            <person name="Bornberg-Bauer E."/>
            <person name="Green P.J."/>
            <person name="Pearson G.A."/>
            <person name="Procaccini G."/>
            <person name="Duarte C.M."/>
            <person name="Schmutz J."/>
            <person name="Reusch T.B.H."/>
            <person name="Van de Peer Y."/>
        </authorList>
    </citation>
    <scope>NUCLEOTIDE SEQUENCE [LARGE SCALE GENOMIC DNA]</scope>
    <source>
        <strain evidence="5">cv. Finnish</strain>
    </source>
</reference>
<dbReference type="OrthoDB" id="10250354at2759"/>
<dbReference type="InterPro" id="IPR024593">
    <property type="entry name" value="DUF3444"/>
</dbReference>
<dbReference type="Pfam" id="PF23551">
    <property type="entry name" value="Zn_ribbon_20"/>
    <property type="match status" value="1"/>
</dbReference>
<dbReference type="Pfam" id="PF00226">
    <property type="entry name" value="DnaJ"/>
    <property type="match status" value="1"/>
</dbReference>
<feature type="domain" description="J" evidence="3">
    <location>
        <begin position="66"/>
        <end position="122"/>
    </location>
</feature>
<evidence type="ECO:0000313" key="5">
    <source>
        <dbReference type="Proteomes" id="UP000036987"/>
    </source>
</evidence>
<protein>
    <recommendedName>
        <fullName evidence="3">J domain-containing protein</fullName>
    </recommendedName>
</protein>
<dbReference type="EMBL" id="LFYR01000932">
    <property type="protein sequence ID" value="KMZ67022.1"/>
    <property type="molecule type" value="Genomic_DNA"/>
</dbReference>
<dbReference type="SUPFAM" id="SSF46565">
    <property type="entry name" value="Chaperone J-domain"/>
    <property type="match status" value="1"/>
</dbReference>
<keyword evidence="5" id="KW-1185">Reference proteome</keyword>
<comment type="caution">
    <text evidence="4">The sequence shown here is derived from an EMBL/GenBank/DDBJ whole genome shotgun (WGS) entry which is preliminary data.</text>
</comment>
<dbReference type="InterPro" id="IPR056988">
    <property type="entry name" value="Zn_ribbon_pln"/>
</dbReference>
<dbReference type="Proteomes" id="UP000036987">
    <property type="component" value="Unassembled WGS sequence"/>
</dbReference>
<dbReference type="Gene3D" id="1.10.287.110">
    <property type="entry name" value="DnaJ domain"/>
    <property type="match status" value="1"/>
</dbReference>
<dbReference type="PRINTS" id="PR00625">
    <property type="entry name" value="JDOMAIN"/>
</dbReference>
<dbReference type="InterPro" id="IPR036869">
    <property type="entry name" value="J_dom_sf"/>
</dbReference>
<organism evidence="4 5">
    <name type="scientific">Zostera marina</name>
    <name type="common">Eelgrass</name>
    <dbReference type="NCBI Taxonomy" id="29655"/>
    <lineage>
        <taxon>Eukaryota</taxon>
        <taxon>Viridiplantae</taxon>
        <taxon>Streptophyta</taxon>
        <taxon>Embryophyta</taxon>
        <taxon>Tracheophyta</taxon>
        <taxon>Spermatophyta</taxon>
        <taxon>Magnoliopsida</taxon>
        <taxon>Liliopsida</taxon>
        <taxon>Zosteraceae</taxon>
        <taxon>Zostera</taxon>
    </lineage>
</organism>
<dbReference type="SMART" id="SM00271">
    <property type="entry name" value="DnaJ"/>
    <property type="match status" value="1"/>
</dbReference>
<dbReference type="OMA" id="ARDSHIC"/>
<dbReference type="CDD" id="cd06257">
    <property type="entry name" value="DnaJ"/>
    <property type="match status" value="1"/>
</dbReference>
<gene>
    <name evidence="4" type="ORF">ZOSMA_27G00690</name>
</gene>
<dbReference type="AlphaFoldDB" id="A0A0K9PFJ5"/>
<dbReference type="STRING" id="29655.A0A0K9PFJ5"/>
<dbReference type="GO" id="GO:0005783">
    <property type="term" value="C:endoplasmic reticulum"/>
    <property type="evidence" value="ECO:0007669"/>
    <property type="project" value="UniProtKB-ARBA"/>
</dbReference>
<proteinExistence type="predicted"/>